<accession>A0ABR9DP40</accession>
<name>A0ABR9DP40_9MICO</name>
<comment type="similarity">
    <text evidence="3">Belongs to the aldehyde dehydrogenase family.</text>
</comment>
<dbReference type="Proteomes" id="UP000642107">
    <property type="component" value="Unassembled WGS sequence"/>
</dbReference>
<dbReference type="NCBIfam" id="NF006916">
    <property type="entry name" value="PRK09407.1"/>
    <property type="match status" value="1"/>
</dbReference>
<dbReference type="EMBL" id="JACZDF010000002">
    <property type="protein sequence ID" value="MBD9698871.1"/>
    <property type="molecule type" value="Genomic_DNA"/>
</dbReference>
<feature type="compositionally biased region" description="Low complexity" evidence="4">
    <location>
        <begin position="18"/>
        <end position="38"/>
    </location>
</feature>
<gene>
    <name evidence="6" type="ORF">IGS67_05095</name>
</gene>
<dbReference type="InterPro" id="IPR016162">
    <property type="entry name" value="Ald_DH_N"/>
</dbReference>
<keyword evidence="7" id="KW-1185">Reference proteome</keyword>
<feature type="region of interest" description="Disordered" evidence="4">
    <location>
        <begin position="1"/>
        <end position="46"/>
    </location>
</feature>
<keyword evidence="1 3" id="KW-0560">Oxidoreductase</keyword>
<dbReference type="PROSITE" id="PS00687">
    <property type="entry name" value="ALDEHYDE_DEHYDR_GLU"/>
    <property type="match status" value="1"/>
</dbReference>
<sequence>MSPEPHVPADDAGHEETPNTPGQAAPAPAAHGPAADGPLDPEDVGSTYLLEPGDLTHLLRQLVVSPGAREDLVRSPQTGAPLASVPVSTPEDVARAVAEARAAQRAWARRSVTDRARVLLALGDIVLAEQSDVLDLVQLENGKSRASAFEEVADLAQVTRHYGVRGASYLRDRRVPGMLPVLTSARVHRRPVGVVGVIAPWNYPLTLALSDALPALLAGNAVVLKPDPQTTLTALWAAEALVRAGLPRGVLRVVAGGGEVGAALVDAVDHVVFTGSTATGRKVAAQAAGRLVGATLELGGKNPLYVAADADVDAAALGAVRACFANTGQLCMSIERLYVHTDVAEEFTAAFVARVRELRVGAGLDYSHDVGSLTTSAQLERVTEHVDDALRRGARVLVGGVHRTDLGPLFHEPTVLTDVPDDALCAREETFGPLVTLRVVRDDDEAVRLMNDTDYGLNASIWTTSARRGRELAARVEAGSVGINDGYASAWGSVAAPMGGFKQSGLGRRHGRESIEAMTEPQTIVVQRLVGHGASLDELFKLPDGKGQALLTTGLRALRALRMP</sequence>
<feature type="domain" description="Aldehyde dehydrogenase" evidence="5">
    <location>
        <begin position="73"/>
        <end position="524"/>
    </location>
</feature>
<evidence type="ECO:0000256" key="2">
    <source>
        <dbReference type="PROSITE-ProRule" id="PRU10007"/>
    </source>
</evidence>
<dbReference type="Gene3D" id="3.40.309.10">
    <property type="entry name" value="Aldehyde Dehydrogenase, Chain A, domain 2"/>
    <property type="match status" value="1"/>
</dbReference>
<evidence type="ECO:0000256" key="4">
    <source>
        <dbReference type="SAM" id="MobiDB-lite"/>
    </source>
</evidence>
<evidence type="ECO:0000259" key="5">
    <source>
        <dbReference type="Pfam" id="PF00171"/>
    </source>
</evidence>
<dbReference type="InterPro" id="IPR015590">
    <property type="entry name" value="Aldehyde_DH_dom"/>
</dbReference>
<comment type="caution">
    <text evidence="6">The sequence shown here is derived from an EMBL/GenBank/DDBJ whole genome shotgun (WGS) entry which is preliminary data.</text>
</comment>
<organism evidence="6 7">
    <name type="scientific">Flavimobilis rhizosphaerae</name>
    <dbReference type="NCBI Taxonomy" id="2775421"/>
    <lineage>
        <taxon>Bacteria</taxon>
        <taxon>Bacillati</taxon>
        <taxon>Actinomycetota</taxon>
        <taxon>Actinomycetes</taxon>
        <taxon>Micrococcales</taxon>
        <taxon>Jonesiaceae</taxon>
        <taxon>Flavimobilis</taxon>
    </lineage>
</organism>
<proteinExistence type="inferred from homology"/>
<reference evidence="6 7" key="1">
    <citation type="submission" date="2020-09" db="EMBL/GenBank/DDBJ databases">
        <title>Flavimobilis rhizosphaerae sp. nov., isolated from rhizosphere soil of Spartina alterniflora.</title>
        <authorList>
            <person name="Hanqin C."/>
        </authorList>
    </citation>
    <scope>NUCLEOTIDE SEQUENCE [LARGE SCALE GENOMIC DNA]</scope>
    <source>
        <strain evidence="6 7">GY 10621</strain>
    </source>
</reference>
<dbReference type="InterPro" id="IPR029510">
    <property type="entry name" value="Ald_DH_CS_GLU"/>
</dbReference>
<dbReference type="InterPro" id="IPR016163">
    <property type="entry name" value="Ald_DH_C"/>
</dbReference>
<dbReference type="RefSeq" id="WP_192278481.1">
    <property type="nucleotide sequence ID" value="NZ_JACZDF010000002.1"/>
</dbReference>
<protein>
    <submittedName>
        <fullName evidence="6">Succinate-semialdehyde dehydrogenase (NADP(+))</fullName>
    </submittedName>
</protein>
<dbReference type="PANTHER" id="PTHR11699">
    <property type="entry name" value="ALDEHYDE DEHYDROGENASE-RELATED"/>
    <property type="match status" value="1"/>
</dbReference>
<dbReference type="SUPFAM" id="SSF53720">
    <property type="entry name" value="ALDH-like"/>
    <property type="match status" value="1"/>
</dbReference>
<dbReference type="Gene3D" id="3.40.605.10">
    <property type="entry name" value="Aldehyde Dehydrogenase, Chain A, domain 1"/>
    <property type="match status" value="1"/>
</dbReference>
<feature type="active site" evidence="2">
    <location>
        <position position="297"/>
    </location>
</feature>
<dbReference type="Pfam" id="PF00171">
    <property type="entry name" value="Aldedh"/>
    <property type="match status" value="1"/>
</dbReference>
<evidence type="ECO:0000313" key="6">
    <source>
        <dbReference type="EMBL" id="MBD9698871.1"/>
    </source>
</evidence>
<evidence type="ECO:0000256" key="3">
    <source>
        <dbReference type="RuleBase" id="RU003345"/>
    </source>
</evidence>
<evidence type="ECO:0000256" key="1">
    <source>
        <dbReference type="ARBA" id="ARBA00023002"/>
    </source>
</evidence>
<dbReference type="InterPro" id="IPR016161">
    <property type="entry name" value="Ald_DH/histidinol_DH"/>
</dbReference>
<feature type="compositionally biased region" description="Basic and acidic residues" evidence="4">
    <location>
        <begin position="7"/>
        <end position="17"/>
    </location>
</feature>
<evidence type="ECO:0000313" key="7">
    <source>
        <dbReference type="Proteomes" id="UP000642107"/>
    </source>
</evidence>